<keyword evidence="5" id="KW-1185">Reference proteome</keyword>
<evidence type="ECO:0000313" key="3">
    <source>
        <dbReference type="EMBL" id="RAI97237.1"/>
    </source>
</evidence>
<feature type="chain" id="PRO_5032672678" evidence="1">
    <location>
        <begin position="29"/>
        <end position="223"/>
    </location>
</feature>
<dbReference type="EMBL" id="QGTZ01000005">
    <property type="protein sequence ID" value="PWW40924.1"/>
    <property type="molecule type" value="Genomic_DNA"/>
</dbReference>
<dbReference type="EMBL" id="QLLI01000005">
    <property type="protein sequence ID" value="RAI97237.1"/>
    <property type="molecule type" value="Genomic_DNA"/>
</dbReference>
<protein>
    <submittedName>
        <fullName evidence="2">Uncharacterized protein</fullName>
    </submittedName>
</protein>
<comment type="caution">
    <text evidence="2">The sequence shown here is derived from an EMBL/GenBank/DDBJ whole genome shotgun (WGS) entry which is preliminary data.</text>
</comment>
<accession>A0A855XYD2</accession>
<dbReference type="Proteomes" id="UP000247078">
    <property type="component" value="Unassembled WGS sequence"/>
</dbReference>
<organism evidence="2 4">
    <name type="scientific">Paenibacillus pabuli</name>
    <dbReference type="NCBI Taxonomy" id="1472"/>
    <lineage>
        <taxon>Bacteria</taxon>
        <taxon>Bacillati</taxon>
        <taxon>Bacillota</taxon>
        <taxon>Bacilli</taxon>
        <taxon>Bacillales</taxon>
        <taxon>Paenibacillaceae</taxon>
        <taxon>Paenibacillus</taxon>
    </lineage>
</organism>
<dbReference type="AlphaFoldDB" id="A0A855XYD2"/>
<evidence type="ECO:0000256" key="1">
    <source>
        <dbReference type="SAM" id="SignalP"/>
    </source>
</evidence>
<evidence type="ECO:0000313" key="2">
    <source>
        <dbReference type="EMBL" id="PWW40924.1"/>
    </source>
</evidence>
<sequence>MGKLYKTILSLVLSFSFLVSVQPNSAEAASNSLQTESVKMLLTTIDIPVAEDQELVRYEEANSVKVEVIDKSTGEVTEVYSESLEANLQAKALGLASSNILSTSKTRTDGPVQTQLLVKMVVSGSGSFAQINSIASQTMSIINSNGFTLEDKDVVAIPVNNTFPTYKIEASGSGVLTYSSTNGTSAGISFDILEAASFNMSGSSSSTWYARKPISMNLTYSVQ</sequence>
<name>A0A855XYD2_9BACL</name>
<feature type="signal peptide" evidence="1">
    <location>
        <begin position="1"/>
        <end position="28"/>
    </location>
</feature>
<dbReference type="RefSeq" id="WP_109999532.1">
    <property type="nucleotide sequence ID" value="NZ_QGTZ01000005.1"/>
</dbReference>
<dbReference type="OrthoDB" id="2659350at2"/>
<reference evidence="2 4" key="1">
    <citation type="submission" date="2018-05" db="EMBL/GenBank/DDBJ databases">
        <title>Freshwater and sediment microbial communities from various areas in North America, analyzing microbe dynamics in response to fracking.</title>
        <authorList>
            <person name="Lamendella R."/>
        </authorList>
    </citation>
    <scope>NUCLEOTIDE SEQUENCE [LARGE SCALE GENOMIC DNA]</scope>
    <source>
        <strain evidence="2 4">DB-3</strain>
        <strain evidence="3 5">NG-13</strain>
    </source>
</reference>
<proteinExistence type="predicted"/>
<evidence type="ECO:0000313" key="5">
    <source>
        <dbReference type="Proteomes" id="UP000248827"/>
    </source>
</evidence>
<dbReference type="Proteomes" id="UP000248827">
    <property type="component" value="Unassembled WGS sequence"/>
</dbReference>
<evidence type="ECO:0000313" key="4">
    <source>
        <dbReference type="Proteomes" id="UP000247078"/>
    </source>
</evidence>
<gene>
    <name evidence="3" type="ORF">DET54_105200</name>
    <name evidence="2" type="ORF">DET56_105197</name>
</gene>
<keyword evidence="1" id="KW-0732">Signal</keyword>